<evidence type="ECO:0000256" key="1">
    <source>
        <dbReference type="SAM" id="MobiDB-lite"/>
    </source>
</evidence>
<reference evidence="2 3" key="1">
    <citation type="journal article" date="2020" name="BMC Genomics">
        <title>Intraspecific diversification of the crop wild relative Brassica cretica Lam. using demographic model selection.</title>
        <authorList>
            <person name="Kioukis A."/>
            <person name="Michalopoulou V.A."/>
            <person name="Briers L."/>
            <person name="Pirintsos S."/>
            <person name="Studholme D.J."/>
            <person name="Pavlidis P."/>
            <person name="Sarris P.F."/>
        </authorList>
    </citation>
    <scope>NUCLEOTIDE SEQUENCE [LARGE SCALE GENOMIC DNA]</scope>
    <source>
        <strain evidence="3">cv. PFS-1207/04</strain>
    </source>
</reference>
<sequence length="124" mass="14506">MNFPNRRFSSPFIREYQTSKGDSGPRKKRPEPKPILHEPKMFPQSNSCPNQKHFKVAEFEVDWSRRPFDYCPGSFWSFWSMVLKSMSEEKCVMNHDSGSQQSSHLGTLPCNCQDEGYEDVWCFG</sequence>
<name>A0ABQ7CVS8_BRACR</name>
<evidence type="ECO:0000313" key="2">
    <source>
        <dbReference type="EMBL" id="KAF3563300.1"/>
    </source>
</evidence>
<comment type="caution">
    <text evidence="2">The sequence shown here is derived from an EMBL/GenBank/DDBJ whole genome shotgun (WGS) entry which is preliminary data.</text>
</comment>
<feature type="compositionally biased region" description="Basic and acidic residues" evidence="1">
    <location>
        <begin position="31"/>
        <end position="40"/>
    </location>
</feature>
<keyword evidence="3" id="KW-1185">Reference proteome</keyword>
<feature type="region of interest" description="Disordered" evidence="1">
    <location>
        <begin position="1"/>
        <end position="47"/>
    </location>
</feature>
<proteinExistence type="predicted"/>
<accession>A0ABQ7CVS8</accession>
<gene>
    <name evidence="2" type="ORF">DY000_02013012</name>
</gene>
<protein>
    <submittedName>
        <fullName evidence="2">Uncharacterized protein</fullName>
    </submittedName>
</protein>
<evidence type="ECO:0000313" key="3">
    <source>
        <dbReference type="Proteomes" id="UP000266723"/>
    </source>
</evidence>
<dbReference type="EMBL" id="QGKV02000759">
    <property type="protein sequence ID" value="KAF3563300.1"/>
    <property type="molecule type" value="Genomic_DNA"/>
</dbReference>
<organism evidence="2 3">
    <name type="scientific">Brassica cretica</name>
    <name type="common">Mustard</name>
    <dbReference type="NCBI Taxonomy" id="69181"/>
    <lineage>
        <taxon>Eukaryota</taxon>
        <taxon>Viridiplantae</taxon>
        <taxon>Streptophyta</taxon>
        <taxon>Embryophyta</taxon>
        <taxon>Tracheophyta</taxon>
        <taxon>Spermatophyta</taxon>
        <taxon>Magnoliopsida</taxon>
        <taxon>eudicotyledons</taxon>
        <taxon>Gunneridae</taxon>
        <taxon>Pentapetalae</taxon>
        <taxon>rosids</taxon>
        <taxon>malvids</taxon>
        <taxon>Brassicales</taxon>
        <taxon>Brassicaceae</taxon>
        <taxon>Brassiceae</taxon>
        <taxon>Brassica</taxon>
    </lineage>
</organism>
<dbReference type="Proteomes" id="UP000266723">
    <property type="component" value="Unassembled WGS sequence"/>
</dbReference>